<organism evidence="4 5">
    <name type="scientific">Polyplosphaeria fusca</name>
    <dbReference type="NCBI Taxonomy" id="682080"/>
    <lineage>
        <taxon>Eukaryota</taxon>
        <taxon>Fungi</taxon>
        <taxon>Dikarya</taxon>
        <taxon>Ascomycota</taxon>
        <taxon>Pezizomycotina</taxon>
        <taxon>Dothideomycetes</taxon>
        <taxon>Pleosporomycetidae</taxon>
        <taxon>Pleosporales</taxon>
        <taxon>Tetraplosphaeriaceae</taxon>
        <taxon>Polyplosphaeria</taxon>
    </lineage>
</organism>
<evidence type="ECO:0008006" key="6">
    <source>
        <dbReference type="Google" id="ProtNLM"/>
    </source>
</evidence>
<dbReference type="OrthoDB" id="2270193at2759"/>
<name>A0A9P4QTB8_9PLEO</name>
<dbReference type="PANTHER" id="PTHR37543">
    <property type="entry name" value="CCCH ZINC FINGER DNA BINDING PROTEIN (AFU_ORTHOLOGUE AFUA_5G12760)"/>
    <property type="match status" value="1"/>
</dbReference>
<feature type="domain" description="DUF7923" evidence="2">
    <location>
        <begin position="1"/>
        <end position="167"/>
    </location>
</feature>
<feature type="compositionally biased region" description="Low complexity" evidence="1">
    <location>
        <begin position="207"/>
        <end position="219"/>
    </location>
</feature>
<gene>
    <name evidence="4" type="ORF">EJ04DRAFT_473585</name>
</gene>
<feature type="compositionally biased region" description="Polar residues" evidence="1">
    <location>
        <begin position="183"/>
        <end position="196"/>
    </location>
</feature>
<evidence type="ECO:0000313" key="5">
    <source>
        <dbReference type="Proteomes" id="UP000799444"/>
    </source>
</evidence>
<reference evidence="4" key="1">
    <citation type="journal article" date="2020" name="Stud. Mycol.">
        <title>101 Dothideomycetes genomes: a test case for predicting lifestyles and emergence of pathogens.</title>
        <authorList>
            <person name="Haridas S."/>
            <person name="Albert R."/>
            <person name="Binder M."/>
            <person name="Bloem J."/>
            <person name="Labutti K."/>
            <person name="Salamov A."/>
            <person name="Andreopoulos B."/>
            <person name="Baker S."/>
            <person name="Barry K."/>
            <person name="Bills G."/>
            <person name="Bluhm B."/>
            <person name="Cannon C."/>
            <person name="Castanera R."/>
            <person name="Culley D."/>
            <person name="Daum C."/>
            <person name="Ezra D."/>
            <person name="Gonzalez J."/>
            <person name="Henrissat B."/>
            <person name="Kuo A."/>
            <person name="Liang C."/>
            <person name="Lipzen A."/>
            <person name="Lutzoni F."/>
            <person name="Magnuson J."/>
            <person name="Mondo S."/>
            <person name="Nolan M."/>
            <person name="Ohm R."/>
            <person name="Pangilinan J."/>
            <person name="Park H.-J."/>
            <person name="Ramirez L."/>
            <person name="Alfaro M."/>
            <person name="Sun H."/>
            <person name="Tritt A."/>
            <person name="Yoshinaga Y."/>
            <person name="Zwiers L.-H."/>
            <person name="Turgeon B."/>
            <person name="Goodwin S."/>
            <person name="Spatafora J."/>
            <person name="Crous P."/>
            <person name="Grigoriev I."/>
        </authorList>
    </citation>
    <scope>NUCLEOTIDE SEQUENCE</scope>
    <source>
        <strain evidence="4">CBS 125425</strain>
    </source>
</reference>
<dbReference type="AlphaFoldDB" id="A0A9P4QTB8"/>
<feature type="domain" description="Tandem CCCH zinc finger" evidence="3">
    <location>
        <begin position="295"/>
        <end position="341"/>
    </location>
</feature>
<dbReference type="InterPro" id="IPR057654">
    <property type="entry name" value="Znf-CCCH_tandem"/>
</dbReference>
<evidence type="ECO:0000256" key="1">
    <source>
        <dbReference type="SAM" id="MobiDB-lite"/>
    </source>
</evidence>
<dbReference type="InterPro" id="IPR057683">
    <property type="entry name" value="DUF7923"/>
</dbReference>
<protein>
    <recommendedName>
        <fullName evidence="6">C3H1-type domain-containing protein</fullName>
    </recommendedName>
</protein>
<evidence type="ECO:0000259" key="3">
    <source>
        <dbReference type="Pfam" id="PF25543"/>
    </source>
</evidence>
<accession>A0A9P4QTB8</accession>
<dbReference type="Proteomes" id="UP000799444">
    <property type="component" value="Unassembled WGS sequence"/>
</dbReference>
<dbReference type="Pfam" id="PF25543">
    <property type="entry name" value="zf-CCCH_tandem"/>
    <property type="match status" value="1"/>
</dbReference>
<sequence>MFDDKYLLRGTDGGREAALALKSELQRELRKDSPAIADLPVLLKLYANVDKLGAAMARHGMHEGSNHLRDFCRGFCQTGGLSEFIDVGDGSGRADHEIKGVLQHFQDNPCCKHIVLGSCHDNGYVCNLDVIRSESSFHDRITLLKSFQTGRDYSHLPFKSIRLPSLFRTQAFSAPAPPAIENGSKNGTASAGQGSSYAARASASDNSTTEPIPTSPTTPANRSVVLVNAKGERLDRISKKPSQSAFSKYHSKKKELENTGKRGPCNLHFLGGACSMPAANCQFWHDGFDKVDIAVLKWFMRFQCCDMGPRCRSVSCFYGHACVNFCKGPCKFGPELHGVDRTGEREVPGK</sequence>
<dbReference type="PANTHER" id="PTHR37543:SF1">
    <property type="entry name" value="CCCH ZINC FINGER DNA BINDING PROTEIN (AFU_ORTHOLOGUE AFUA_5G12760)"/>
    <property type="match status" value="1"/>
</dbReference>
<dbReference type="Pfam" id="PF25540">
    <property type="entry name" value="DUF7923"/>
    <property type="match status" value="1"/>
</dbReference>
<evidence type="ECO:0000259" key="2">
    <source>
        <dbReference type="Pfam" id="PF25540"/>
    </source>
</evidence>
<dbReference type="EMBL" id="ML996215">
    <property type="protein sequence ID" value="KAF2730556.1"/>
    <property type="molecule type" value="Genomic_DNA"/>
</dbReference>
<comment type="caution">
    <text evidence="4">The sequence shown here is derived from an EMBL/GenBank/DDBJ whole genome shotgun (WGS) entry which is preliminary data.</text>
</comment>
<keyword evidence="5" id="KW-1185">Reference proteome</keyword>
<evidence type="ECO:0000313" key="4">
    <source>
        <dbReference type="EMBL" id="KAF2730556.1"/>
    </source>
</evidence>
<feature type="region of interest" description="Disordered" evidence="1">
    <location>
        <begin position="177"/>
        <end position="224"/>
    </location>
</feature>
<proteinExistence type="predicted"/>